<dbReference type="EMBL" id="CP002026">
    <property type="protein sequence ID" value="ADH90553.1"/>
    <property type="molecule type" value="Genomic_DNA"/>
</dbReference>
<dbReference type="CDD" id="cd04095">
    <property type="entry name" value="CysN_NoDQ_III"/>
    <property type="match status" value="1"/>
</dbReference>
<evidence type="ECO:0000256" key="7">
    <source>
        <dbReference type="ARBA" id="ARBA00022741"/>
    </source>
</evidence>
<feature type="active site" description="Phosphoserine intermediate" evidence="13">
    <location>
        <position position="541"/>
    </location>
</feature>
<dbReference type="Pfam" id="PF00009">
    <property type="entry name" value="GTP_EFTU"/>
    <property type="match status" value="1"/>
</dbReference>
<keyword evidence="9" id="KW-0342">GTP-binding</keyword>
<dbReference type="InterPro" id="IPR000795">
    <property type="entry name" value="T_Tr_GTP-bd_dom"/>
</dbReference>
<evidence type="ECO:0000256" key="9">
    <source>
        <dbReference type="ARBA" id="ARBA00023134"/>
    </source>
</evidence>
<dbReference type="GO" id="GO:0004020">
    <property type="term" value="F:adenylylsulfate kinase activity"/>
    <property type="evidence" value="ECO:0007669"/>
    <property type="project" value="UniProtKB-UniRule"/>
</dbReference>
<dbReference type="InterPro" id="IPR050100">
    <property type="entry name" value="TRAFAC_GTPase_members"/>
</dbReference>
<dbReference type="PROSITE" id="PS00301">
    <property type="entry name" value="G_TR_1"/>
    <property type="match status" value="1"/>
</dbReference>
<dbReference type="UniPathway" id="UPA00140">
    <property type="reaction ID" value="UER00205"/>
</dbReference>
<dbReference type="PRINTS" id="PR00315">
    <property type="entry name" value="ELONGATNFCT"/>
</dbReference>
<evidence type="ECO:0000256" key="13">
    <source>
        <dbReference type="HAMAP-Rule" id="MF_00065"/>
    </source>
</evidence>
<dbReference type="GO" id="GO:0070814">
    <property type="term" value="P:hydrogen sulfide biosynthetic process"/>
    <property type="evidence" value="ECO:0007669"/>
    <property type="project" value="UniProtKB-UniRule"/>
</dbReference>
<dbReference type="GO" id="GO:0000103">
    <property type="term" value="P:sulfate assimilation"/>
    <property type="evidence" value="ECO:0007669"/>
    <property type="project" value="UniProtKB-UniRule"/>
</dbReference>
<evidence type="ECO:0000313" key="15">
    <source>
        <dbReference type="EMBL" id="ADH90553.1"/>
    </source>
</evidence>
<evidence type="ECO:0000256" key="3">
    <source>
        <dbReference type="ARBA" id="ARBA00005438"/>
    </source>
</evidence>
<name>D7A8L9_ANCN5</name>
<comment type="catalytic activity">
    <reaction evidence="1 13">
        <text>adenosine 5'-phosphosulfate + ATP = 3'-phosphoadenylyl sulfate + ADP + H(+)</text>
        <dbReference type="Rhea" id="RHEA:24152"/>
        <dbReference type="ChEBI" id="CHEBI:15378"/>
        <dbReference type="ChEBI" id="CHEBI:30616"/>
        <dbReference type="ChEBI" id="CHEBI:58243"/>
        <dbReference type="ChEBI" id="CHEBI:58339"/>
        <dbReference type="ChEBI" id="CHEBI:456216"/>
        <dbReference type="EC" id="2.7.1.25"/>
    </reaction>
</comment>
<dbReference type="Pfam" id="PF01583">
    <property type="entry name" value="APS_kinase"/>
    <property type="match status" value="1"/>
</dbReference>
<sequence length="643" mass="68880">MSANVMTLPLPVPAADRPLVRIVIVGHVDHGKSTLIGRLLHETGGIPAQKIEQLKAMSARRGMPFEWSFLLDSLQAERDQGITIDTSQIRFQTPSRDIILIDAPGHAEFLRNMITGAAQADAALLLIDAAEGVRDQTRRHGYLLHLLGVKQVTVVVNKMDRVGFDEAAFRAIESEITAYLADLGVRASAVIPISAREGDGVSVRGERTPWYDGPTVLEALDGFEPARAPQDLALRLPVQAVYKFDDRRIVAGRIETGSLKVGEEIVFQPSGKTAVVKTIESWPVPAAGKEKALLNAGAAAAITLDREIFVERGEIVSTPASRPHAARRLRVRLFWLADEPLETGTVVIARLATSESRATVAAVHEVVDPGHLSTFESKSIGRNQVGEVELVLSRPIAADPHGLNPRTGRVALELGGRIAGGGLVISVLDGEATRAEPRNITPVSSAMTEEERVGRFGHEGAVVWLTGLSGSGKSTLARALERRLFHRGGMATLLDGDTLRAGLNSDLGFSDADRAENNRRLAEVANFLKNLGHIVLVAAVSPSAAARGKVRAIVGERFFEVHVATPLDVCEARDPKGLYAKARAGEIRGFTGIDAPYEAPAAPELVIENDKLDPSAGVDRLEAMLAQAGVFRRPFSAGDDAGL</sequence>
<keyword evidence="6 13" id="KW-0808">Transferase</keyword>
<dbReference type="KEGG" id="sno:Snov_3279"/>
<evidence type="ECO:0000256" key="10">
    <source>
        <dbReference type="ARBA" id="ARBA00023268"/>
    </source>
</evidence>
<evidence type="ECO:0000256" key="1">
    <source>
        <dbReference type="ARBA" id="ARBA00001823"/>
    </source>
</evidence>
<comment type="function">
    <text evidence="2">APS kinase catalyzes the synthesis of activated sulfate.</text>
</comment>
<evidence type="ECO:0000256" key="5">
    <source>
        <dbReference type="ARBA" id="ARBA00011760"/>
    </source>
</evidence>
<dbReference type="PROSITE" id="PS51722">
    <property type="entry name" value="G_TR_2"/>
    <property type="match status" value="1"/>
</dbReference>
<keyword evidence="8 13" id="KW-0067">ATP-binding</keyword>
<comment type="catalytic activity">
    <reaction evidence="12">
        <text>sulfate + ATP + H(+) = adenosine 5'-phosphosulfate + diphosphate</text>
        <dbReference type="Rhea" id="RHEA:18133"/>
        <dbReference type="ChEBI" id="CHEBI:15378"/>
        <dbReference type="ChEBI" id="CHEBI:16189"/>
        <dbReference type="ChEBI" id="CHEBI:30616"/>
        <dbReference type="ChEBI" id="CHEBI:33019"/>
        <dbReference type="ChEBI" id="CHEBI:58243"/>
        <dbReference type="EC" id="2.7.7.4"/>
    </reaction>
</comment>
<dbReference type="HAMAP" id="MF_00065">
    <property type="entry name" value="Adenylyl_sulf_kinase"/>
    <property type="match status" value="1"/>
</dbReference>
<evidence type="ECO:0000256" key="2">
    <source>
        <dbReference type="ARBA" id="ARBA00002357"/>
    </source>
</evidence>
<dbReference type="HOGENOM" id="CLU_007265_5_3_5"/>
<comment type="pathway">
    <text evidence="13">Sulfur metabolism; hydrogen sulfide biosynthesis; sulfite from sulfate: step 2/3.</text>
</comment>
<keyword evidence="7 13" id="KW-0547">Nucleotide-binding</keyword>
<dbReference type="eggNOG" id="COG0529">
    <property type="taxonomic scope" value="Bacteria"/>
</dbReference>
<dbReference type="InterPro" id="IPR054696">
    <property type="entry name" value="GTP-eEF1A_C"/>
</dbReference>
<dbReference type="InterPro" id="IPR059117">
    <property type="entry name" value="APS_kinase_dom"/>
</dbReference>
<evidence type="ECO:0000256" key="6">
    <source>
        <dbReference type="ARBA" id="ARBA00022679"/>
    </source>
</evidence>
<dbReference type="InterPro" id="IPR031157">
    <property type="entry name" value="G_TR_CS"/>
</dbReference>
<dbReference type="GO" id="GO:0003924">
    <property type="term" value="F:GTPase activity"/>
    <property type="evidence" value="ECO:0007669"/>
    <property type="project" value="InterPro"/>
</dbReference>
<protein>
    <recommendedName>
        <fullName evidence="13">Adenylyl-sulfate kinase</fullName>
        <ecNumber evidence="13">2.7.1.25</ecNumber>
    </recommendedName>
    <alternativeName>
        <fullName evidence="13">APS kinase</fullName>
    </alternativeName>
    <alternativeName>
        <fullName evidence="13">ATP adenosine-5'-phosphosulfate 3'-phosphotransferase</fullName>
    </alternativeName>
    <alternativeName>
        <fullName evidence="13">Adenosine-5'-phosphosulfate kinase</fullName>
    </alternativeName>
</protein>
<dbReference type="AlphaFoldDB" id="D7A8L9"/>
<dbReference type="EC" id="2.7.1.25" evidence="13"/>
<comment type="function">
    <text evidence="13">Catalyzes the synthesis of activated sulfate.</text>
</comment>
<comment type="similarity">
    <text evidence="4">In the N-terminal section; belongs to the TRAFAC class translation factor GTPase superfamily. Classic translation factor GTPase family. CysN/NodQ subfamily.</text>
</comment>
<accession>D7A8L9</accession>
<organism evidence="15 16">
    <name type="scientific">Ancylobacter novellus (strain ATCC 8093 / DSM 506 / JCM 20403 / CCM 1077 / IAM 12100 / NBRC 12443 / NCIMB 10456)</name>
    <name type="common">Starkeya novella</name>
    <dbReference type="NCBI Taxonomy" id="639283"/>
    <lineage>
        <taxon>Bacteria</taxon>
        <taxon>Pseudomonadati</taxon>
        <taxon>Pseudomonadota</taxon>
        <taxon>Alphaproteobacteria</taxon>
        <taxon>Hyphomicrobiales</taxon>
        <taxon>Xanthobacteraceae</taxon>
        <taxon>Ancylobacter</taxon>
    </lineage>
</organism>
<dbReference type="GO" id="GO:0005524">
    <property type="term" value="F:ATP binding"/>
    <property type="evidence" value="ECO:0007669"/>
    <property type="project" value="UniProtKB-UniRule"/>
</dbReference>
<dbReference type="InterPro" id="IPR044139">
    <property type="entry name" value="CysN_NoDQ_III"/>
</dbReference>
<keyword evidence="13" id="KW-0597">Phosphoprotein</keyword>
<comment type="subunit">
    <text evidence="5">Sulfate-activating enzymes, NodP and NodQ, may be physically associated.</text>
</comment>
<evidence type="ECO:0000256" key="4">
    <source>
        <dbReference type="ARBA" id="ARBA00007237"/>
    </source>
</evidence>
<dbReference type="InterPro" id="IPR027417">
    <property type="entry name" value="P-loop_NTPase"/>
</dbReference>
<dbReference type="eggNOG" id="COG2895">
    <property type="taxonomic scope" value="Bacteria"/>
</dbReference>
<dbReference type="InterPro" id="IPR002891">
    <property type="entry name" value="APS"/>
</dbReference>
<keyword evidence="15" id="KW-0548">Nucleotidyltransferase</keyword>
<dbReference type="STRING" id="639283.Snov_3279"/>
<dbReference type="CDD" id="cd02027">
    <property type="entry name" value="APSK"/>
    <property type="match status" value="1"/>
</dbReference>
<comment type="similarity">
    <text evidence="13">Belongs to the APS kinase family.</text>
</comment>
<evidence type="ECO:0000256" key="11">
    <source>
        <dbReference type="ARBA" id="ARBA00024872"/>
    </source>
</evidence>
<evidence type="ECO:0000256" key="8">
    <source>
        <dbReference type="ARBA" id="ARBA00022840"/>
    </source>
</evidence>
<dbReference type="SUPFAM" id="SSF50447">
    <property type="entry name" value="Translation proteins"/>
    <property type="match status" value="1"/>
</dbReference>
<dbReference type="NCBIfam" id="NF003013">
    <property type="entry name" value="PRK03846.1"/>
    <property type="match status" value="1"/>
</dbReference>
<dbReference type="PANTHER" id="PTHR23115">
    <property type="entry name" value="TRANSLATION FACTOR"/>
    <property type="match status" value="1"/>
</dbReference>
<proteinExistence type="inferred from homology"/>
<evidence type="ECO:0000313" key="16">
    <source>
        <dbReference type="Proteomes" id="UP000006633"/>
    </source>
</evidence>
<keyword evidence="10" id="KW-0511">Multifunctional enzyme</keyword>
<dbReference type="GO" id="GO:0005525">
    <property type="term" value="F:GTP binding"/>
    <property type="evidence" value="ECO:0007669"/>
    <property type="project" value="UniProtKB-KW"/>
</dbReference>
<evidence type="ECO:0000256" key="12">
    <source>
        <dbReference type="ARBA" id="ARBA00049370"/>
    </source>
</evidence>
<dbReference type="SUPFAM" id="SSF50465">
    <property type="entry name" value="EF-Tu/eEF-1alpha/eIF2-gamma C-terminal domain"/>
    <property type="match status" value="1"/>
</dbReference>
<dbReference type="InterPro" id="IPR009000">
    <property type="entry name" value="Transl_B-barrel_sf"/>
</dbReference>
<evidence type="ECO:0000259" key="14">
    <source>
        <dbReference type="PROSITE" id="PS51722"/>
    </source>
</evidence>
<comment type="similarity">
    <text evidence="3">In the C-terminal section; belongs to the APS kinase family.</text>
</comment>
<gene>
    <name evidence="13" type="primary">cysC</name>
    <name evidence="15" type="ordered locus">Snov_3279</name>
</gene>
<dbReference type="Pfam" id="PF22594">
    <property type="entry name" value="GTP-eEF1A_C"/>
    <property type="match status" value="1"/>
</dbReference>
<dbReference type="Gene3D" id="2.40.30.10">
    <property type="entry name" value="Translation factors"/>
    <property type="match status" value="2"/>
</dbReference>
<feature type="binding site" evidence="13">
    <location>
        <begin position="467"/>
        <end position="474"/>
    </location>
    <ligand>
        <name>ATP</name>
        <dbReference type="ChEBI" id="CHEBI:30616"/>
    </ligand>
</feature>
<dbReference type="Proteomes" id="UP000006633">
    <property type="component" value="Chromosome"/>
</dbReference>
<dbReference type="GO" id="GO:0004781">
    <property type="term" value="F:sulfate adenylyltransferase (ATP) activity"/>
    <property type="evidence" value="ECO:0007669"/>
    <property type="project" value="UniProtKB-EC"/>
</dbReference>
<keyword evidence="13 15" id="KW-0418">Kinase</keyword>
<keyword evidence="16" id="KW-1185">Reference proteome</keyword>
<comment type="function">
    <text evidence="11">Proposed to provide activated sulfate for transfer to Nod factor. ATP sulfurylase may be the GTPase, regulating ATP sulfurylase activity.</text>
</comment>
<dbReference type="InterPro" id="IPR009001">
    <property type="entry name" value="Transl_elong_EF1A/Init_IF2_C"/>
</dbReference>
<reference evidence="15 16" key="1">
    <citation type="journal article" date="2012" name="Stand. Genomic Sci.">
        <title>Complete genome sequence of the facultatively chemolithoautotrophic and methylotrophic alpha Proteobacterium Starkeya novella type strain (ATCC 8093(T)).</title>
        <authorList>
            <person name="Kappler U."/>
            <person name="Davenport K."/>
            <person name="Beatson S."/>
            <person name="Lucas S."/>
            <person name="Lapidus A."/>
            <person name="Copeland A."/>
            <person name="Berry K.W."/>
            <person name="Glavina Del Rio T."/>
            <person name="Hammon N."/>
            <person name="Dalin E."/>
            <person name="Tice H."/>
            <person name="Pitluck S."/>
            <person name="Richardson P."/>
            <person name="Bruce D."/>
            <person name="Goodwin L.A."/>
            <person name="Han C."/>
            <person name="Tapia R."/>
            <person name="Detter J.C."/>
            <person name="Chang Y.J."/>
            <person name="Jeffries C.D."/>
            <person name="Land M."/>
            <person name="Hauser L."/>
            <person name="Kyrpides N.C."/>
            <person name="Goker M."/>
            <person name="Ivanova N."/>
            <person name="Klenk H.P."/>
            <person name="Woyke T."/>
        </authorList>
    </citation>
    <scope>NUCLEOTIDE SEQUENCE [LARGE SCALE GENOMIC DNA]</scope>
    <source>
        <strain evidence="16">ATCC 8093 / DSM 506 / JCM 20403 / CCM 1077 / IAM 12100 / NBRC 12443 / NCIMB 10456</strain>
    </source>
</reference>
<feature type="domain" description="Tr-type G" evidence="14">
    <location>
        <begin position="17"/>
        <end position="230"/>
    </location>
</feature>
<dbReference type="Gene3D" id="3.40.50.300">
    <property type="entry name" value="P-loop containing nucleotide triphosphate hydrolases"/>
    <property type="match status" value="2"/>
</dbReference>
<dbReference type="NCBIfam" id="TIGR00455">
    <property type="entry name" value="apsK"/>
    <property type="match status" value="1"/>
</dbReference>
<dbReference type="SUPFAM" id="SSF52540">
    <property type="entry name" value="P-loop containing nucleoside triphosphate hydrolases"/>
    <property type="match status" value="2"/>
</dbReference>